<organism evidence="2 3">
    <name type="scientific">Fonsecaea nubica</name>
    <dbReference type="NCBI Taxonomy" id="856822"/>
    <lineage>
        <taxon>Eukaryota</taxon>
        <taxon>Fungi</taxon>
        <taxon>Dikarya</taxon>
        <taxon>Ascomycota</taxon>
        <taxon>Pezizomycotina</taxon>
        <taxon>Eurotiomycetes</taxon>
        <taxon>Chaetothyriomycetidae</taxon>
        <taxon>Chaetothyriales</taxon>
        <taxon>Herpotrichiellaceae</taxon>
        <taxon>Fonsecaea</taxon>
    </lineage>
</organism>
<keyword evidence="3" id="KW-1185">Reference proteome</keyword>
<dbReference type="GeneID" id="34594433"/>
<reference evidence="2 3" key="1">
    <citation type="submission" date="2016-03" db="EMBL/GenBank/DDBJ databases">
        <title>The draft genome sequence of Fonsecaea nubica causative agent of cutaneous subcutaneous infection in human host.</title>
        <authorList>
            <person name="Costa F."/>
            <person name="Sybren D.H."/>
            <person name="Raittz R.T."/>
            <person name="Weiss V.A."/>
            <person name="Leao A.C."/>
            <person name="Gomes R."/>
            <person name="De Souza E.M."/>
            <person name="Pedrosa F.O."/>
            <person name="Steffens M.B."/>
            <person name="Bombassaro A."/>
            <person name="Tadra-Sfeir M.Z."/>
            <person name="Moreno L.F."/>
            <person name="Najafzadeh M.J."/>
            <person name="Felipe M.S."/>
            <person name="Teixeira M."/>
            <person name="Sun J."/>
            <person name="Xi L."/>
            <person name="Castro M.A."/>
            <person name="Vicente V.A."/>
        </authorList>
    </citation>
    <scope>NUCLEOTIDE SEQUENCE [LARGE SCALE GENOMIC DNA]</scope>
    <source>
        <strain evidence="2 3">CBS 269.64</strain>
    </source>
</reference>
<feature type="region of interest" description="Disordered" evidence="1">
    <location>
        <begin position="32"/>
        <end position="78"/>
    </location>
</feature>
<comment type="caution">
    <text evidence="2">The sequence shown here is derived from an EMBL/GenBank/DDBJ whole genome shotgun (WGS) entry which is preliminary data.</text>
</comment>
<dbReference type="AlphaFoldDB" id="A0A178BZV7"/>
<accession>A0A178BZV7</accession>
<sequence length="118" mass="13397">MTQNSALPERELYRKIFLEKSNGGPTTVVHRFETSLAARPPSPYPDEDESLEKPGRYLDVEDEDDEDDSNYDSEDEDRFEYDPDFEFKWLEPIDLAERTGVCRACRGAPGSGCPTANS</sequence>
<feature type="compositionally biased region" description="Acidic residues" evidence="1">
    <location>
        <begin position="60"/>
        <end position="78"/>
    </location>
</feature>
<dbReference type="EMBL" id="LVCJ01000131">
    <property type="protein sequence ID" value="OAL23180.1"/>
    <property type="molecule type" value="Genomic_DNA"/>
</dbReference>
<dbReference type="Proteomes" id="UP000185904">
    <property type="component" value="Unassembled WGS sequence"/>
</dbReference>
<gene>
    <name evidence="2" type="ORF">AYO20_11048</name>
</gene>
<protein>
    <submittedName>
        <fullName evidence="2">Uncharacterized protein</fullName>
    </submittedName>
</protein>
<dbReference type="RefSeq" id="XP_022494729.1">
    <property type="nucleotide sequence ID" value="XM_022649301.1"/>
</dbReference>
<evidence type="ECO:0000256" key="1">
    <source>
        <dbReference type="SAM" id="MobiDB-lite"/>
    </source>
</evidence>
<proteinExistence type="predicted"/>
<name>A0A178BZV7_9EURO</name>
<evidence type="ECO:0000313" key="3">
    <source>
        <dbReference type="Proteomes" id="UP000185904"/>
    </source>
</evidence>
<evidence type="ECO:0000313" key="2">
    <source>
        <dbReference type="EMBL" id="OAL23180.1"/>
    </source>
</evidence>